<dbReference type="Proteomes" id="UP001597391">
    <property type="component" value="Unassembled WGS sequence"/>
</dbReference>
<dbReference type="InterPro" id="IPR038389">
    <property type="entry name" value="PSMG2_sf"/>
</dbReference>
<dbReference type="Gene3D" id="1.10.287.100">
    <property type="match status" value="1"/>
</dbReference>
<sequence>MLDPRDLYELNLDVADPLRESGEAATAGPALVVALRGYGDAGHVTEISAQHIIATGEPRRVATFDHDRLVDYQAKRPTLTFESARWVDYQPPLIALDLVTDAEGTPYLILHGYEPDRYWDGFIAAVIGLITDFNISLVVNLHGIPMGVPHTRPAGAIVHATRDGLVEDEKIWNGSMQVPATVANLIQYRLGQYERDAIGIAVHVPHYLAQSQYTPAAITGLTKVEALTGLDLAVGELAGAAEEALAEVERQAGKSQDISEMISAMENQYDAFMAAHPEESLLAHVNRIPTADELAAEFEEFLSQQRESGNGDLS</sequence>
<evidence type="ECO:0000313" key="1">
    <source>
        <dbReference type="EMBL" id="MFD2841193.1"/>
    </source>
</evidence>
<dbReference type="InterPro" id="IPR008492">
    <property type="entry name" value="Rv2714-like"/>
</dbReference>
<proteinExistence type="predicted"/>
<dbReference type="Pfam" id="PF09754">
    <property type="entry name" value="PAC2"/>
    <property type="match status" value="1"/>
</dbReference>
<evidence type="ECO:0000313" key="2">
    <source>
        <dbReference type="Proteomes" id="UP001597391"/>
    </source>
</evidence>
<organism evidence="1 2">
    <name type="scientific">Populibacterium corticicola</name>
    <dbReference type="NCBI Taxonomy" id="1812826"/>
    <lineage>
        <taxon>Bacteria</taxon>
        <taxon>Bacillati</taxon>
        <taxon>Actinomycetota</taxon>
        <taxon>Actinomycetes</taxon>
        <taxon>Micrococcales</taxon>
        <taxon>Jonesiaceae</taxon>
        <taxon>Populibacterium</taxon>
    </lineage>
</organism>
<dbReference type="SUPFAM" id="SSF159659">
    <property type="entry name" value="Cgl1923-like"/>
    <property type="match status" value="1"/>
</dbReference>
<dbReference type="PIRSF" id="PIRSF028754">
    <property type="entry name" value="UCP028754"/>
    <property type="match status" value="1"/>
</dbReference>
<protein>
    <submittedName>
        <fullName evidence="1">PAC2 family protein</fullName>
    </submittedName>
</protein>
<dbReference type="InterPro" id="IPR019151">
    <property type="entry name" value="Proteasome_assmbl_chaperone_2"/>
</dbReference>
<keyword evidence="2" id="KW-1185">Reference proteome</keyword>
<dbReference type="EMBL" id="JBHUOP010000004">
    <property type="protein sequence ID" value="MFD2841193.1"/>
    <property type="molecule type" value="Genomic_DNA"/>
</dbReference>
<name>A0ABW5XHI2_9MICO</name>
<dbReference type="Gene3D" id="3.40.50.10900">
    <property type="entry name" value="PAC-like subunit"/>
    <property type="match status" value="1"/>
</dbReference>
<dbReference type="RefSeq" id="WP_377467119.1">
    <property type="nucleotide sequence ID" value="NZ_JBHUOP010000004.1"/>
</dbReference>
<accession>A0ABW5XHI2</accession>
<gene>
    <name evidence="1" type="ORF">ACFSYH_11530</name>
</gene>
<reference evidence="2" key="1">
    <citation type="journal article" date="2019" name="Int. J. Syst. Evol. Microbiol.">
        <title>The Global Catalogue of Microorganisms (GCM) 10K type strain sequencing project: providing services to taxonomists for standard genome sequencing and annotation.</title>
        <authorList>
            <consortium name="The Broad Institute Genomics Platform"/>
            <consortium name="The Broad Institute Genome Sequencing Center for Infectious Disease"/>
            <person name="Wu L."/>
            <person name="Ma J."/>
        </authorList>
    </citation>
    <scope>NUCLEOTIDE SEQUENCE [LARGE SCALE GENOMIC DNA]</scope>
    <source>
        <strain evidence="2">KCTC 33576</strain>
    </source>
</reference>
<comment type="caution">
    <text evidence="1">The sequence shown here is derived from an EMBL/GenBank/DDBJ whole genome shotgun (WGS) entry which is preliminary data.</text>
</comment>